<dbReference type="EMBL" id="CP070499">
    <property type="protein sequence ID" value="QSB16723.1"/>
    <property type="molecule type" value="Genomic_DNA"/>
</dbReference>
<gene>
    <name evidence="2" type="ORF">JQS43_10835</name>
</gene>
<protein>
    <submittedName>
        <fullName evidence="2">Uncharacterized protein</fullName>
    </submittedName>
</protein>
<name>A0A895YN40_9ACTN</name>
<dbReference type="RefSeq" id="WP_239678957.1">
    <property type="nucleotide sequence ID" value="NZ_CP070499.1"/>
</dbReference>
<organism evidence="2 3">
    <name type="scientific">Natronosporangium hydrolyticum</name>
    <dbReference type="NCBI Taxonomy" id="2811111"/>
    <lineage>
        <taxon>Bacteria</taxon>
        <taxon>Bacillati</taxon>
        <taxon>Actinomycetota</taxon>
        <taxon>Actinomycetes</taxon>
        <taxon>Micromonosporales</taxon>
        <taxon>Micromonosporaceae</taxon>
        <taxon>Natronosporangium</taxon>
    </lineage>
</organism>
<sequence>MTEQVGMLAGDRVYRIHWLPGTDTLFGVCHCGAEQTAEEPAAMWDWLLAHPSGHQLRPPPVPSPVSSPRTEASV</sequence>
<dbReference type="Proteomes" id="UP000662857">
    <property type="component" value="Chromosome"/>
</dbReference>
<accession>A0A895YN40</accession>
<evidence type="ECO:0000313" key="2">
    <source>
        <dbReference type="EMBL" id="QSB16723.1"/>
    </source>
</evidence>
<keyword evidence="3" id="KW-1185">Reference proteome</keyword>
<feature type="region of interest" description="Disordered" evidence="1">
    <location>
        <begin position="55"/>
        <end position="74"/>
    </location>
</feature>
<evidence type="ECO:0000313" key="3">
    <source>
        <dbReference type="Proteomes" id="UP000662857"/>
    </source>
</evidence>
<proteinExistence type="predicted"/>
<evidence type="ECO:0000256" key="1">
    <source>
        <dbReference type="SAM" id="MobiDB-lite"/>
    </source>
</evidence>
<reference evidence="2" key="1">
    <citation type="submission" date="2021-02" db="EMBL/GenBank/DDBJ databases">
        <title>Natrosporangium hydrolyticum gen. nov., sp. nov, a haloalkaliphilic actinobacterium from a soda solonchak soil.</title>
        <authorList>
            <person name="Sorokin D.Y."/>
            <person name="Khijniak T.V."/>
            <person name="Zakharycheva A.P."/>
            <person name="Boueva O.V."/>
            <person name="Ariskina E.V."/>
            <person name="Hahnke R.L."/>
            <person name="Bunk B."/>
            <person name="Sproer C."/>
            <person name="Schumann P."/>
            <person name="Evtushenko L.I."/>
            <person name="Kublanov I.V."/>
        </authorList>
    </citation>
    <scope>NUCLEOTIDE SEQUENCE</scope>
    <source>
        <strain evidence="2">DSM 106523</strain>
    </source>
</reference>
<dbReference type="AlphaFoldDB" id="A0A895YN40"/>
<dbReference type="KEGG" id="nhy:JQS43_10835"/>